<sequence>MTAYSPLSPLSPAGPEPVMGAVPLLPLQARLLERQGAAPCNRYLLFELTEALEPGLLEQALQALVTQHDALRLRFAEEDGVWRQWYGEPDGRHELLWLRAADDEAGIAALAAEVQRGLDPRSGPLLRACRLSRAGRADRLLLVVHQLVADGLSWRWLLEDLLAAYRQLATGRCVALPAKSASFKAWAERLHDWAAGPARAQRAFWRAQERACSQLPLLSREPACEGQRRHLELILPADFSRELLQAARQAYRLRADEVLLTALSRVLCAWSEQCCVCLHLQGYGRMPLFDDLDPDRTVGWLSSLYPLRLQPAADLPGSLEAIREQLRAVDDGGLAYGLLCRRGELAGVAPQVLFDYREPDEDEGTGPLRLLDAGLWREADAPLDAPLCIAAGQRGDALYLRFDFSSSQWQRPTLEGLLQRLQDELRAIRAHCAHASGSLSPRRRA</sequence>
<dbReference type="InterPro" id="IPR001242">
    <property type="entry name" value="Condensation_dom"/>
</dbReference>
<gene>
    <name evidence="2" type="ordered locus">Avin_50370</name>
</gene>
<feature type="domain" description="Condensation" evidence="1">
    <location>
        <begin position="22"/>
        <end position="438"/>
    </location>
</feature>
<keyword evidence="3" id="KW-1185">Reference proteome</keyword>
<dbReference type="Gene3D" id="3.30.559.10">
    <property type="entry name" value="Chloramphenicol acetyltransferase-like domain"/>
    <property type="match status" value="1"/>
</dbReference>
<protein>
    <submittedName>
        <fullName evidence="2">Aspartate racemase</fullName>
    </submittedName>
</protein>
<reference evidence="2 3" key="1">
    <citation type="journal article" date="2009" name="J. Bacteriol.">
        <title>Genome sequence of Azotobacter vinelandii, an obligate aerobe specialized to support diverse anaerobic metabolic processes.</title>
        <authorList>
            <person name="Setubal J.C."/>
            <person name="dos Santos P."/>
            <person name="Goldman B.S."/>
            <person name="Ertesvag H."/>
            <person name="Espin G."/>
            <person name="Rubio L.M."/>
            <person name="Valla S."/>
            <person name="Almeida N.F."/>
            <person name="Balasubramanian D."/>
            <person name="Cromes L."/>
            <person name="Curatti L."/>
            <person name="Du Z."/>
            <person name="Godsy E."/>
            <person name="Goodner B."/>
            <person name="Hellner-Burris K."/>
            <person name="Hernandez J.A."/>
            <person name="Houmiel K."/>
            <person name="Imperial J."/>
            <person name="Kennedy C."/>
            <person name="Larson T.J."/>
            <person name="Latreille P."/>
            <person name="Ligon L.S."/>
            <person name="Lu J."/>
            <person name="Maerk M."/>
            <person name="Miller N.M."/>
            <person name="Norton S."/>
            <person name="O'Carroll I.P."/>
            <person name="Paulsen I."/>
            <person name="Raulfs E.C."/>
            <person name="Roemer R."/>
            <person name="Rosser J."/>
            <person name="Segura D."/>
            <person name="Slater S."/>
            <person name="Stricklin S.L."/>
            <person name="Studholme D.J."/>
            <person name="Sun J."/>
            <person name="Viana C.J."/>
            <person name="Wallin E."/>
            <person name="Wang B."/>
            <person name="Wheeler C."/>
            <person name="Zhu H."/>
            <person name="Dean D.R."/>
            <person name="Dixon R."/>
            <person name="Wood D."/>
        </authorList>
    </citation>
    <scope>NUCLEOTIDE SEQUENCE [LARGE SCALE GENOMIC DNA]</scope>
    <source>
        <strain evidence="3">DJ / ATCC BAA-1303</strain>
    </source>
</reference>
<name>C1DLD2_AZOVD</name>
<dbReference type="SUPFAM" id="SSF52777">
    <property type="entry name" value="CoA-dependent acyltransferases"/>
    <property type="match status" value="2"/>
</dbReference>
<dbReference type="PANTHER" id="PTHR45398:SF1">
    <property type="entry name" value="ENZYME, PUTATIVE (JCVI)-RELATED"/>
    <property type="match status" value="1"/>
</dbReference>
<dbReference type="eggNOG" id="COG1020">
    <property type="taxonomic scope" value="Bacteria"/>
</dbReference>
<dbReference type="EnsemblBacteria" id="ACO81125">
    <property type="protein sequence ID" value="ACO81125"/>
    <property type="gene ID" value="Avin_50370"/>
</dbReference>
<dbReference type="EMBL" id="CP001157">
    <property type="protein sequence ID" value="ACO81125.1"/>
    <property type="molecule type" value="Genomic_DNA"/>
</dbReference>
<evidence type="ECO:0000313" key="3">
    <source>
        <dbReference type="Proteomes" id="UP000002424"/>
    </source>
</evidence>
<dbReference type="OrthoDB" id="9757559at2"/>
<evidence type="ECO:0000313" key="2">
    <source>
        <dbReference type="EMBL" id="ACO81125.1"/>
    </source>
</evidence>
<dbReference type="STRING" id="322710.Avin_50370"/>
<proteinExistence type="predicted"/>
<organism evidence="2 3">
    <name type="scientific">Azotobacter vinelandii (strain DJ / ATCC BAA-1303)</name>
    <dbReference type="NCBI Taxonomy" id="322710"/>
    <lineage>
        <taxon>Bacteria</taxon>
        <taxon>Pseudomonadati</taxon>
        <taxon>Pseudomonadota</taxon>
        <taxon>Gammaproteobacteria</taxon>
        <taxon>Pseudomonadales</taxon>
        <taxon>Pseudomonadaceae</taxon>
        <taxon>Azotobacter</taxon>
    </lineage>
</organism>
<dbReference type="HOGENOM" id="CLU_614894_0_0_6"/>
<dbReference type="InterPro" id="IPR023213">
    <property type="entry name" value="CAT-like_dom_sf"/>
</dbReference>
<dbReference type="GO" id="GO:0003824">
    <property type="term" value="F:catalytic activity"/>
    <property type="evidence" value="ECO:0007669"/>
    <property type="project" value="InterPro"/>
</dbReference>
<accession>C1DLD2</accession>
<dbReference type="KEGG" id="avn:Avin_50370"/>
<dbReference type="Gene3D" id="3.30.559.30">
    <property type="entry name" value="Nonribosomal peptide synthetase, condensation domain"/>
    <property type="match status" value="1"/>
</dbReference>
<dbReference type="GeneID" id="88187874"/>
<evidence type="ECO:0000259" key="1">
    <source>
        <dbReference type="Pfam" id="PF00668"/>
    </source>
</evidence>
<dbReference type="PANTHER" id="PTHR45398">
    <property type="match status" value="1"/>
</dbReference>
<dbReference type="Proteomes" id="UP000002424">
    <property type="component" value="Chromosome"/>
</dbReference>
<dbReference type="Pfam" id="PF00668">
    <property type="entry name" value="Condensation"/>
    <property type="match status" value="1"/>
</dbReference>
<dbReference type="AlphaFoldDB" id="C1DLD2"/>
<dbReference type="RefSeq" id="WP_012703478.1">
    <property type="nucleotide sequence ID" value="NC_012560.1"/>
</dbReference>